<evidence type="ECO:0000256" key="1">
    <source>
        <dbReference type="SAM" id="MobiDB-lite"/>
    </source>
</evidence>
<protein>
    <submittedName>
        <fullName evidence="2">Uncharacterized protein</fullName>
    </submittedName>
</protein>
<name>A0A0K2AKF9_STRA7</name>
<dbReference type="EMBL" id="CP012382">
    <property type="protein sequence ID" value="AKZ53550.1"/>
    <property type="molecule type" value="Genomic_DNA"/>
</dbReference>
<gene>
    <name evidence="2" type="ORF">SAM23877_0501</name>
</gene>
<reference evidence="3" key="1">
    <citation type="journal article" date="2015" name="J. Biotechnol.">
        <title>Complete genome sequence of Streptomyces ambofaciens ATCC 23877, the spiramycin producer.</title>
        <authorList>
            <person name="Thibessard A."/>
            <person name="Haas D."/>
            <person name="Gerbaud C."/>
            <person name="Aigle B."/>
            <person name="Lautru S."/>
            <person name="Pernodet J.L."/>
            <person name="Leblond P."/>
        </authorList>
    </citation>
    <scope>NUCLEOTIDE SEQUENCE [LARGE SCALE GENOMIC DNA]</scope>
    <source>
        <strain evidence="3">ATCC 23877 / 3486 / DSM 40053 / JCM 4204 / NBRC 12836 / NRRL B-2516</strain>
    </source>
</reference>
<evidence type="ECO:0000313" key="3">
    <source>
        <dbReference type="Proteomes" id="UP000061018"/>
    </source>
</evidence>
<feature type="region of interest" description="Disordered" evidence="1">
    <location>
        <begin position="1"/>
        <end position="59"/>
    </location>
</feature>
<organism evidence="2 3">
    <name type="scientific">Streptomyces ambofaciens (strain ATCC 23877 / 3486 / DSM 40053 / JCM 4204 / NBRC 12836 / NRRL B-2516)</name>
    <dbReference type="NCBI Taxonomy" id="278992"/>
    <lineage>
        <taxon>Bacteria</taxon>
        <taxon>Bacillati</taxon>
        <taxon>Actinomycetota</taxon>
        <taxon>Actinomycetes</taxon>
        <taxon>Kitasatosporales</taxon>
        <taxon>Streptomycetaceae</taxon>
        <taxon>Streptomyces</taxon>
    </lineage>
</organism>
<proteinExistence type="predicted"/>
<dbReference type="AlphaFoldDB" id="A0A0K2AKF9"/>
<evidence type="ECO:0000313" key="2">
    <source>
        <dbReference type="EMBL" id="AKZ53550.1"/>
    </source>
</evidence>
<dbReference type="Proteomes" id="UP000061018">
    <property type="component" value="Chromosome"/>
</dbReference>
<sequence length="59" mass="6230">MTGSENIAGRSPGEAPPGTGDARRRPAPAWHPRQRLGSVLRSRAGSLVGALARRKDPTE</sequence>
<dbReference type="KEGG" id="samb:SAM23877_0501"/>
<accession>A0A0K2AKF9</accession>